<proteinExistence type="predicted"/>
<dbReference type="EMBL" id="CVMT01000015">
    <property type="protein sequence ID" value="CRG92725.1"/>
    <property type="molecule type" value="Genomic_DNA"/>
</dbReference>
<reference evidence="2 3" key="1">
    <citation type="submission" date="2015-04" db="EMBL/GenBank/DDBJ databases">
        <authorList>
            <person name="Syromyatnikov M.Y."/>
            <person name="Popov V.N."/>
        </authorList>
    </citation>
    <scope>NUCLEOTIDE SEQUENCE [LARGE SCALE GENOMIC DNA]</scope>
    <source>
        <strain evidence="2">WF-38-12</strain>
    </source>
</reference>
<gene>
    <name evidence="2" type="ORF">PISL3812_09791</name>
</gene>
<protein>
    <recommendedName>
        <fullName evidence="4">F-box domain-containing protein</fullName>
    </recommendedName>
</protein>
<dbReference type="AlphaFoldDB" id="A0A0U1MAZ2"/>
<accession>A0A0U1MAZ2</accession>
<keyword evidence="3" id="KW-1185">Reference proteome</keyword>
<evidence type="ECO:0000313" key="3">
    <source>
        <dbReference type="Proteomes" id="UP000054383"/>
    </source>
</evidence>
<feature type="region of interest" description="Disordered" evidence="1">
    <location>
        <begin position="573"/>
        <end position="599"/>
    </location>
</feature>
<name>A0A0U1MAZ2_TALIS</name>
<organism evidence="2 3">
    <name type="scientific">Talaromyces islandicus</name>
    <name type="common">Penicillium islandicum</name>
    <dbReference type="NCBI Taxonomy" id="28573"/>
    <lineage>
        <taxon>Eukaryota</taxon>
        <taxon>Fungi</taxon>
        <taxon>Dikarya</taxon>
        <taxon>Ascomycota</taxon>
        <taxon>Pezizomycotina</taxon>
        <taxon>Eurotiomycetes</taxon>
        <taxon>Eurotiomycetidae</taxon>
        <taxon>Eurotiales</taxon>
        <taxon>Trichocomaceae</taxon>
        <taxon>Talaromyces</taxon>
        <taxon>Talaromyces sect. Islandici</taxon>
    </lineage>
</organism>
<evidence type="ECO:0008006" key="4">
    <source>
        <dbReference type="Google" id="ProtNLM"/>
    </source>
</evidence>
<feature type="compositionally biased region" description="Basic and acidic residues" evidence="1">
    <location>
        <begin position="290"/>
        <end position="307"/>
    </location>
</feature>
<feature type="region of interest" description="Disordered" evidence="1">
    <location>
        <begin position="283"/>
        <end position="307"/>
    </location>
</feature>
<evidence type="ECO:0000256" key="1">
    <source>
        <dbReference type="SAM" id="MobiDB-lite"/>
    </source>
</evidence>
<evidence type="ECO:0000313" key="2">
    <source>
        <dbReference type="EMBL" id="CRG92725.1"/>
    </source>
</evidence>
<dbReference type="Proteomes" id="UP000054383">
    <property type="component" value="Unassembled WGS sequence"/>
</dbReference>
<sequence>MAIPKSLDSLIYDIFCLLIPYHDIEVALSLTQVNQWLRGLLWNEKYARQVMKIHATYSEEYAMACQQKQSFKKALLVFVGVTERIRNTHPSSIAQIESLGLDILHYKHGHNTFCYAAQEKQPVEDNRPPITGKTTLYHINIAQLTAITKDMSDETDTPQRYTIRKILFCSSAFIVLYSEGLTKKKIRLLDIKNGQLRRSGNFQLLPEEQSPMALLEGKTLLLCTFIHAKGWKITVINMQTKKRIAMKNIGLSTCLPHNIDRYFCFGAFRGTFYVTYTTQPFEPTFSGEDPQNRDAENRDPENSDSLNRHDTVLDYAREFPHDQEDPPFIEEDFYTIGYMPLACDMNIEWKVMQRWRKGDYKNGTVTFSEFTELWLECHPADGDVLIMESRLEVGGSGKKRVLFQQAIGSEDILVEEGFLCQRRASYAYMSRAATYLEVLNGKKSLILRSSISTVAFSQDHIQSEYTTIASDFHSLALKGNDSSFILIYFDPSMKSNLAVRSTQTSAPKLEDTEARLPPVIHRTSFTHMTTETNRLNVCNSLLHITLSADQEMINGSLSIPKLGCHRELSAKEGPAAKRKKLISDARSCPKRGQQTSHIR</sequence>